<accession>A0ABV7TE91</accession>
<name>A0ABV7TE91_9RHOB</name>
<sequence length="60" mass="5932">MKKLVLAAALTAAASTAFAGNLEEPVVEAPVIVEETQGSSGGVWLPLLLLVIVGAAVASS</sequence>
<evidence type="ECO:0000313" key="3">
    <source>
        <dbReference type="Proteomes" id="UP001595629"/>
    </source>
</evidence>
<evidence type="ECO:0008006" key="4">
    <source>
        <dbReference type="Google" id="ProtNLM"/>
    </source>
</evidence>
<protein>
    <recommendedName>
        <fullName evidence="4">Ferrochelatase</fullName>
    </recommendedName>
</protein>
<keyword evidence="1" id="KW-0732">Signal</keyword>
<dbReference type="RefSeq" id="WP_386734712.1">
    <property type="nucleotide sequence ID" value="NZ_JBHRXI010000004.1"/>
</dbReference>
<proteinExistence type="predicted"/>
<gene>
    <name evidence="2" type="ORF">ACFORG_07205</name>
</gene>
<feature type="signal peptide" evidence="1">
    <location>
        <begin position="1"/>
        <end position="19"/>
    </location>
</feature>
<dbReference type="Proteomes" id="UP001595629">
    <property type="component" value="Unassembled WGS sequence"/>
</dbReference>
<organism evidence="2 3">
    <name type="scientific">Lutimaribacter marinistellae</name>
    <dbReference type="NCBI Taxonomy" id="1820329"/>
    <lineage>
        <taxon>Bacteria</taxon>
        <taxon>Pseudomonadati</taxon>
        <taxon>Pseudomonadota</taxon>
        <taxon>Alphaproteobacteria</taxon>
        <taxon>Rhodobacterales</taxon>
        <taxon>Roseobacteraceae</taxon>
        <taxon>Lutimaribacter</taxon>
    </lineage>
</organism>
<feature type="chain" id="PRO_5046005721" description="Ferrochelatase" evidence="1">
    <location>
        <begin position="20"/>
        <end position="60"/>
    </location>
</feature>
<evidence type="ECO:0000313" key="2">
    <source>
        <dbReference type="EMBL" id="MFC3613545.1"/>
    </source>
</evidence>
<evidence type="ECO:0000256" key="1">
    <source>
        <dbReference type="SAM" id="SignalP"/>
    </source>
</evidence>
<dbReference type="EMBL" id="JBHRXI010000004">
    <property type="protein sequence ID" value="MFC3613545.1"/>
    <property type="molecule type" value="Genomic_DNA"/>
</dbReference>
<keyword evidence="3" id="KW-1185">Reference proteome</keyword>
<comment type="caution">
    <text evidence="2">The sequence shown here is derived from an EMBL/GenBank/DDBJ whole genome shotgun (WGS) entry which is preliminary data.</text>
</comment>
<reference evidence="3" key="1">
    <citation type="journal article" date="2019" name="Int. J. Syst. Evol. Microbiol.">
        <title>The Global Catalogue of Microorganisms (GCM) 10K type strain sequencing project: providing services to taxonomists for standard genome sequencing and annotation.</title>
        <authorList>
            <consortium name="The Broad Institute Genomics Platform"/>
            <consortium name="The Broad Institute Genome Sequencing Center for Infectious Disease"/>
            <person name="Wu L."/>
            <person name="Ma J."/>
        </authorList>
    </citation>
    <scope>NUCLEOTIDE SEQUENCE [LARGE SCALE GENOMIC DNA]</scope>
    <source>
        <strain evidence="3">KCTC 42911</strain>
    </source>
</reference>